<feature type="binding site" evidence="11">
    <location>
        <position position="9"/>
    </location>
    <ligand>
        <name>Mg(2+)</name>
        <dbReference type="ChEBI" id="CHEBI:18420"/>
        <label>1</label>
    </ligand>
</feature>
<dbReference type="AlphaFoldDB" id="A0A9X8D8Y9"/>
<dbReference type="CDD" id="cd09278">
    <property type="entry name" value="RNase_HI_prokaryote_like"/>
    <property type="match status" value="1"/>
</dbReference>
<dbReference type="RefSeq" id="WP_056580165.1">
    <property type="nucleotide sequence ID" value="NZ_QXMN01000002.1"/>
</dbReference>
<evidence type="ECO:0000256" key="7">
    <source>
        <dbReference type="ARBA" id="ARBA00022723"/>
    </source>
</evidence>
<dbReference type="GO" id="GO:0000287">
    <property type="term" value="F:magnesium ion binding"/>
    <property type="evidence" value="ECO:0007669"/>
    <property type="project" value="UniProtKB-UniRule"/>
</dbReference>
<evidence type="ECO:0000259" key="12">
    <source>
        <dbReference type="PROSITE" id="PS50879"/>
    </source>
</evidence>
<comment type="subcellular location">
    <subcellularLocation>
        <location evidence="11">Cytoplasm</location>
    </subcellularLocation>
</comment>
<gene>
    <name evidence="11" type="primary">rnhA</name>
    <name evidence="13" type="ORF">D3H34_03345</name>
</gene>
<evidence type="ECO:0000256" key="1">
    <source>
        <dbReference type="ARBA" id="ARBA00000077"/>
    </source>
</evidence>
<protein>
    <recommendedName>
        <fullName evidence="5 11">Ribonuclease H</fullName>
        <shortName evidence="11">RNase H</shortName>
        <ecNumber evidence="5 11">3.1.26.4</ecNumber>
    </recommendedName>
</protein>
<evidence type="ECO:0000256" key="10">
    <source>
        <dbReference type="ARBA" id="ARBA00022842"/>
    </source>
</evidence>
<dbReference type="NCBIfam" id="NF001236">
    <property type="entry name" value="PRK00203.1"/>
    <property type="match status" value="1"/>
</dbReference>
<evidence type="ECO:0000256" key="9">
    <source>
        <dbReference type="ARBA" id="ARBA00022801"/>
    </source>
</evidence>
<keyword evidence="14" id="KW-1185">Reference proteome</keyword>
<evidence type="ECO:0000256" key="11">
    <source>
        <dbReference type="HAMAP-Rule" id="MF_00042"/>
    </source>
</evidence>
<comment type="catalytic activity">
    <reaction evidence="1 11">
        <text>Endonucleolytic cleavage to 5'-phosphomonoester.</text>
        <dbReference type="EC" id="3.1.26.4"/>
    </reaction>
</comment>
<comment type="similarity">
    <text evidence="3 11">Belongs to the RNase H family.</text>
</comment>
<evidence type="ECO:0000256" key="4">
    <source>
        <dbReference type="ARBA" id="ARBA00011245"/>
    </source>
</evidence>
<dbReference type="InterPro" id="IPR022892">
    <property type="entry name" value="RNaseHI"/>
</dbReference>
<evidence type="ECO:0000256" key="3">
    <source>
        <dbReference type="ARBA" id="ARBA00005300"/>
    </source>
</evidence>
<dbReference type="InterPro" id="IPR012337">
    <property type="entry name" value="RNaseH-like_sf"/>
</dbReference>
<evidence type="ECO:0000313" key="14">
    <source>
        <dbReference type="Proteomes" id="UP000265619"/>
    </source>
</evidence>
<keyword evidence="9 11" id="KW-0378">Hydrolase</keyword>
<dbReference type="PANTHER" id="PTHR10642">
    <property type="entry name" value="RIBONUCLEASE H1"/>
    <property type="match status" value="1"/>
</dbReference>
<dbReference type="InterPro" id="IPR036397">
    <property type="entry name" value="RNaseH_sf"/>
</dbReference>
<dbReference type="Proteomes" id="UP000265619">
    <property type="component" value="Unassembled WGS sequence"/>
</dbReference>
<feature type="binding site" evidence="11">
    <location>
        <position position="9"/>
    </location>
    <ligand>
        <name>Mg(2+)</name>
        <dbReference type="ChEBI" id="CHEBI:18420"/>
        <label>2</label>
    </ligand>
</feature>
<keyword evidence="7 11" id="KW-0479">Metal-binding</keyword>
<feature type="binding site" evidence="11">
    <location>
        <position position="47"/>
    </location>
    <ligand>
        <name>Mg(2+)</name>
        <dbReference type="ChEBI" id="CHEBI:18420"/>
        <label>1</label>
    </ligand>
</feature>
<dbReference type="GO" id="GO:0005737">
    <property type="term" value="C:cytoplasm"/>
    <property type="evidence" value="ECO:0007669"/>
    <property type="project" value="UniProtKB-SubCell"/>
</dbReference>
<dbReference type="EMBL" id="QXMN01000002">
    <property type="protein sequence ID" value="RIX84668.1"/>
    <property type="molecule type" value="Genomic_DNA"/>
</dbReference>
<comment type="caution">
    <text evidence="13">The sequence shown here is derived from an EMBL/GenBank/DDBJ whole genome shotgun (WGS) entry which is preliminary data.</text>
</comment>
<dbReference type="Pfam" id="PF00075">
    <property type="entry name" value="RNase_H"/>
    <property type="match status" value="1"/>
</dbReference>
<evidence type="ECO:0000256" key="2">
    <source>
        <dbReference type="ARBA" id="ARBA00004065"/>
    </source>
</evidence>
<dbReference type="EC" id="3.1.26.4" evidence="5 11"/>
<keyword evidence="10 11" id="KW-0460">Magnesium</keyword>
<comment type="cofactor">
    <cofactor evidence="11">
        <name>Mg(2+)</name>
        <dbReference type="ChEBI" id="CHEBI:18420"/>
    </cofactor>
    <text evidence="11">Binds 1 Mg(2+) ion per subunit. May bind a second metal ion at a regulatory site, or after substrate binding.</text>
</comment>
<feature type="domain" description="RNase H type-1" evidence="12">
    <location>
        <begin position="1"/>
        <end position="143"/>
    </location>
</feature>
<keyword evidence="8 11" id="KW-0255">Endonuclease</keyword>
<dbReference type="GO" id="GO:0003676">
    <property type="term" value="F:nucleic acid binding"/>
    <property type="evidence" value="ECO:0007669"/>
    <property type="project" value="InterPro"/>
</dbReference>
<keyword evidence="6 11" id="KW-0540">Nuclease</keyword>
<dbReference type="GO" id="GO:0043137">
    <property type="term" value="P:DNA replication, removal of RNA primer"/>
    <property type="evidence" value="ECO:0007669"/>
    <property type="project" value="TreeGrafter"/>
</dbReference>
<keyword evidence="11" id="KW-0963">Cytoplasm</keyword>
<dbReference type="GO" id="GO:0004523">
    <property type="term" value="F:RNA-DNA hybrid ribonuclease activity"/>
    <property type="evidence" value="ECO:0007669"/>
    <property type="project" value="UniProtKB-UniRule"/>
</dbReference>
<feature type="binding site" evidence="11">
    <location>
        <position position="69"/>
    </location>
    <ligand>
        <name>Mg(2+)</name>
        <dbReference type="ChEBI" id="CHEBI:18420"/>
        <label>1</label>
    </ligand>
</feature>
<name>A0A9X8D8Y9_9BURK</name>
<reference evidence="13 14" key="1">
    <citation type="submission" date="2018-09" db="EMBL/GenBank/DDBJ databases">
        <title>Acidovorax cavernicola nov. sp. isolated from Gruta de las Maravillas (Aracena, Spain).</title>
        <authorList>
            <person name="Jurado V."/>
            <person name="Gutierrez-Patricio S."/>
            <person name="Gonzalez-Pimentel J.L."/>
            <person name="Miller A.Z."/>
            <person name="Laiz L."/>
            <person name="Saiz-Jimenez C."/>
        </authorList>
    </citation>
    <scope>NUCLEOTIDE SEQUENCE [LARGE SCALE GENOMIC DNA]</scope>
    <source>
        <strain evidence="13 14">1011MAR4D40.2</strain>
    </source>
</reference>
<sequence>MNEVVIYTDGACKGNPGPGGWGAWLKSGPTEKELFGGELNTTNNRMELTAVIEGLAALKRPCKVLLYLDSQYVRKGITEWIRGWKAKGWVTASKEPVKNVELWKRLDKLVSEGGHQIEWRWVKGHSGDPGNERADMLANKGVDKALGRI</sequence>
<evidence type="ECO:0000313" key="13">
    <source>
        <dbReference type="EMBL" id="RIX84668.1"/>
    </source>
</evidence>
<evidence type="ECO:0000256" key="8">
    <source>
        <dbReference type="ARBA" id="ARBA00022759"/>
    </source>
</evidence>
<comment type="subunit">
    <text evidence="4 11">Monomer.</text>
</comment>
<proteinExistence type="inferred from homology"/>
<dbReference type="OrthoDB" id="7845843at2"/>
<dbReference type="InterPro" id="IPR002156">
    <property type="entry name" value="RNaseH_domain"/>
</dbReference>
<feature type="binding site" evidence="11">
    <location>
        <position position="135"/>
    </location>
    <ligand>
        <name>Mg(2+)</name>
        <dbReference type="ChEBI" id="CHEBI:18420"/>
        <label>2</label>
    </ligand>
</feature>
<dbReference type="PANTHER" id="PTHR10642:SF26">
    <property type="entry name" value="RIBONUCLEASE H1"/>
    <property type="match status" value="1"/>
</dbReference>
<evidence type="ECO:0000256" key="6">
    <source>
        <dbReference type="ARBA" id="ARBA00022722"/>
    </source>
</evidence>
<organism evidence="13 14">
    <name type="scientific">Acidovorax cavernicola</name>
    <dbReference type="NCBI Taxonomy" id="1675792"/>
    <lineage>
        <taxon>Bacteria</taxon>
        <taxon>Pseudomonadati</taxon>
        <taxon>Pseudomonadota</taxon>
        <taxon>Betaproteobacteria</taxon>
        <taxon>Burkholderiales</taxon>
        <taxon>Comamonadaceae</taxon>
        <taxon>Acidovorax</taxon>
    </lineage>
</organism>
<dbReference type="InterPro" id="IPR050092">
    <property type="entry name" value="RNase_H"/>
</dbReference>
<dbReference type="SUPFAM" id="SSF53098">
    <property type="entry name" value="Ribonuclease H-like"/>
    <property type="match status" value="1"/>
</dbReference>
<dbReference type="FunFam" id="3.30.420.10:FF:000089">
    <property type="entry name" value="Ribonuclease H"/>
    <property type="match status" value="1"/>
</dbReference>
<dbReference type="PROSITE" id="PS50879">
    <property type="entry name" value="RNASE_H_1"/>
    <property type="match status" value="1"/>
</dbReference>
<comment type="function">
    <text evidence="2 11">Endonuclease that specifically degrades the RNA of RNA-DNA hybrids.</text>
</comment>
<accession>A0A9X8D8Y9</accession>
<evidence type="ECO:0000256" key="5">
    <source>
        <dbReference type="ARBA" id="ARBA00012180"/>
    </source>
</evidence>
<dbReference type="HAMAP" id="MF_00042">
    <property type="entry name" value="RNase_H"/>
    <property type="match status" value="1"/>
</dbReference>
<dbReference type="Gene3D" id="3.30.420.10">
    <property type="entry name" value="Ribonuclease H-like superfamily/Ribonuclease H"/>
    <property type="match status" value="1"/>
</dbReference>